<dbReference type="GO" id="GO:0015935">
    <property type="term" value="C:small ribosomal subunit"/>
    <property type="evidence" value="ECO:0007669"/>
    <property type="project" value="InterPro"/>
</dbReference>
<evidence type="ECO:0000256" key="1">
    <source>
        <dbReference type="ARBA" id="ARBA00007465"/>
    </source>
</evidence>
<reference evidence="9" key="1">
    <citation type="submission" date="2019-03" db="EMBL/GenBank/DDBJ databases">
        <authorList>
            <person name="Hao L."/>
        </authorList>
    </citation>
    <scope>NUCLEOTIDE SEQUENCE</scope>
</reference>
<gene>
    <name evidence="9" type="primary">rpsD</name>
    <name evidence="9" type="ORF">SCFA_110041</name>
</gene>
<sequence length="200" mass="23058">MARDRGPKHKKSRREGVDLYGTGGESLQRRLHQPPGMHGKKTRRRESEYSLHLREKQKVKRMYGMQEKQFLKFFEKARRASGDTGVALLKLLEKRLDNVVYRLGFARTRLQSRQFVSHGHVLVNGNRLNIPSALVEPGSVITLDQDIQKMPDVQALSQNPPAVPAWLKRSDSGGEMVREPDRSEIDQDINERLIVEFYSR</sequence>
<dbReference type="PANTHER" id="PTHR11831">
    <property type="entry name" value="30S 40S RIBOSOMAL PROTEIN"/>
    <property type="match status" value="1"/>
</dbReference>
<accession>A0A485LV14</accession>
<dbReference type="EMBL" id="CAADRM010000013">
    <property type="protein sequence ID" value="VFU11578.1"/>
    <property type="molecule type" value="Genomic_DNA"/>
</dbReference>
<dbReference type="NCBIfam" id="NF003717">
    <property type="entry name" value="PRK05327.1"/>
    <property type="match status" value="1"/>
</dbReference>
<dbReference type="InterPro" id="IPR036986">
    <property type="entry name" value="S4_RNA-bd_sf"/>
</dbReference>
<dbReference type="PROSITE" id="PS00632">
    <property type="entry name" value="RIBOSOMAL_S4"/>
    <property type="match status" value="1"/>
</dbReference>
<evidence type="ECO:0000256" key="3">
    <source>
        <dbReference type="ARBA" id="ARBA00022884"/>
    </source>
</evidence>
<dbReference type="InterPro" id="IPR002942">
    <property type="entry name" value="S4_RNA-bd"/>
</dbReference>
<evidence type="ECO:0000259" key="8">
    <source>
        <dbReference type="SMART" id="SM01390"/>
    </source>
</evidence>
<dbReference type="AlphaFoldDB" id="A0A485LV14"/>
<feature type="domain" description="RNA-binding S4" evidence="7">
    <location>
        <begin position="94"/>
        <end position="158"/>
    </location>
</feature>
<dbReference type="Pfam" id="PF00163">
    <property type="entry name" value="Ribosomal_S4"/>
    <property type="match status" value="1"/>
</dbReference>
<dbReference type="InterPro" id="IPR001912">
    <property type="entry name" value="Ribosomal_uS4_N"/>
</dbReference>
<dbReference type="SMART" id="SM00363">
    <property type="entry name" value="S4"/>
    <property type="match status" value="1"/>
</dbReference>
<evidence type="ECO:0000313" key="9">
    <source>
        <dbReference type="EMBL" id="VFU11578.1"/>
    </source>
</evidence>
<evidence type="ECO:0000256" key="5">
    <source>
        <dbReference type="ARBA" id="ARBA00023274"/>
    </source>
</evidence>
<comment type="similarity">
    <text evidence="1">Belongs to the universal ribosomal protein uS4 family.</text>
</comment>
<dbReference type="PANTHER" id="PTHR11831:SF4">
    <property type="entry name" value="SMALL RIBOSOMAL SUBUNIT PROTEIN US4M"/>
    <property type="match status" value="1"/>
</dbReference>
<dbReference type="SUPFAM" id="SSF55174">
    <property type="entry name" value="Alpha-L RNA-binding motif"/>
    <property type="match status" value="1"/>
</dbReference>
<feature type="domain" description="Small ribosomal subunit protein uS4 N-terminal" evidence="8">
    <location>
        <begin position="3"/>
        <end position="93"/>
    </location>
</feature>
<evidence type="ECO:0000256" key="6">
    <source>
        <dbReference type="SAM" id="MobiDB-lite"/>
    </source>
</evidence>
<name>A0A485LV14_9ZZZZ</name>
<dbReference type="CDD" id="cd00165">
    <property type="entry name" value="S4"/>
    <property type="match status" value="1"/>
</dbReference>
<dbReference type="NCBIfam" id="TIGR01017">
    <property type="entry name" value="rpsD_bact"/>
    <property type="match status" value="1"/>
</dbReference>
<evidence type="ECO:0000259" key="7">
    <source>
        <dbReference type="SMART" id="SM00363"/>
    </source>
</evidence>
<evidence type="ECO:0000256" key="2">
    <source>
        <dbReference type="ARBA" id="ARBA00022730"/>
    </source>
</evidence>
<keyword evidence="2" id="KW-0699">rRNA-binding</keyword>
<dbReference type="GO" id="GO:0042274">
    <property type="term" value="P:ribosomal small subunit biogenesis"/>
    <property type="evidence" value="ECO:0007669"/>
    <property type="project" value="TreeGrafter"/>
</dbReference>
<dbReference type="FunFam" id="3.10.290.10:FF:000001">
    <property type="entry name" value="30S ribosomal protein S4"/>
    <property type="match status" value="1"/>
</dbReference>
<dbReference type="InterPro" id="IPR018079">
    <property type="entry name" value="Ribosomal_uS4_CS"/>
</dbReference>
<organism evidence="9">
    <name type="scientific">anaerobic digester metagenome</name>
    <dbReference type="NCBI Taxonomy" id="1263854"/>
    <lineage>
        <taxon>unclassified sequences</taxon>
        <taxon>metagenomes</taxon>
        <taxon>ecological metagenomes</taxon>
    </lineage>
</organism>
<dbReference type="GO" id="GO:0019843">
    <property type="term" value="F:rRNA binding"/>
    <property type="evidence" value="ECO:0007669"/>
    <property type="project" value="UniProtKB-KW"/>
</dbReference>
<dbReference type="InterPro" id="IPR022801">
    <property type="entry name" value="Ribosomal_uS4"/>
</dbReference>
<feature type="compositionally biased region" description="Basic residues" evidence="6">
    <location>
        <begin position="1"/>
        <end position="13"/>
    </location>
</feature>
<keyword evidence="4 9" id="KW-0689">Ribosomal protein</keyword>
<keyword evidence="3" id="KW-0694">RNA-binding</keyword>
<dbReference type="Pfam" id="PF01479">
    <property type="entry name" value="S4"/>
    <property type="match status" value="1"/>
</dbReference>
<dbReference type="PROSITE" id="PS50889">
    <property type="entry name" value="S4"/>
    <property type="match status" value="1"/>
</dbReference>
<proteinExistence type="inferred from homology"/>
<protein>
    <submittedName>
        <fullName evidence="9">30S ribosomal protein S4</fullName>
    </submittedName>
</protein>
<dbReference type="GO" id="GO:0006412">
    <property type="term" value="P:translation"/>
    <property type="evidence" value="ECO:0007669"/>
    <property type="project" value="InterPro"/>
</dbReference>
<evidence type="ECO:0000256" key="4">
    <source>
        <dbReference type="ARBA" id="ARBA00022980"/>
    </source>
</evidence>
<dbReference type="GO" id="GO:0003735">
    <property type="term" value="F:structural constituent of ribosome"/>
    <property type="evidence" value="ECO:0007669"/>
    <property type="project" value="InterPro"/>
</dbReference>
<dbReference type="SMART" id="SM01390">
    <property type="entry name" value="Ribosomal_S4"/>
    <property type="match status" value="1"/>
</dbReference>
<dbReference type="HAMAP" id="MF_01306_B">
    <property type="entry name" value="Ribosomal_uS4_B"/>
    <property type="match status" value="1"/>
</dbReference>
<dbReference type="Gene3D" id="3.10.290.10">
    <property type="entry name" value="RNA-binding S4 domain"/>
    <property type="match status" value="1"/>
</dbReference>
<dbReference type="InterPro" id="IPR005709">
    <property type="entry name" value="Ribosomal_uS4_bac-type"/>
</dbReference>
<feature type="region of interest" description="Disordered" evidence="6">
    <location>
        <begin position="1"/>
        <end position="48"/>
    </location>
</feature>
<dbReference type="Gene3D" id="1.10.1050.10">
    <property type="entry name" value="Ribosomal Protein S4 Delta 41, Chain A, domain 1"/>
    <property type="match status" value="1"/>
</dbReference>
<keyword evidence="5" id="KW-0687">Ribonucleoprotein</keyword>